<evidence type="ECO:0000313" key="1">
    <source>
        <dbReference type="EMBL" id="DAD66993.1"/>
    </source>
</evidence>
<protein>
    <submittedName>
        <fullName evidence="1">Head protein</fullName>
    </submittedName>
</protein>
<dbReference type="EMBL" id="BK014666">
    <property type="protein sequence ID" value="DAD66993.1"/>
    <property type="molecule type" value="Genomic_DNA"/>
</dbReference>
<proteinExistence type="predicted"/>
<dbReference type="Pfam" id="PF25622">
    <property type="entry name" value="Phi29_MCP"/>
    <property type="match status" value="1"/>
</dbReference>
<reference evidence="1" key="1">
    <citation type="journal article" date="2021" name="Proc. Natl. Acad. Sci. U.S.A.">
        <title>A Catalog of Tens of Thousands of Viruses from Human Metagenomes Reveals Hidden Associations with Chronic Diseases.</title>
        <authorList>
            <person name="Tisza M.J."/>
            <person name="Buck C.B."/>
        </authorList>
    </citation>
    <scope>NUCLEOTIDE SEQUENCE</scope>
    <source>
        <strain evidence="1">CtNY03</strain>
    </source>
</reference>
<sequence>MARRFYGKIRNADNVNILNAIRNDASLDYHKRIPAASKGNVADVADAIFSFRPHKNEFIESLINRIGLVYARNAIWYNPLAEFKRGALEFGDTIEEIQTGIVKANHYNHDRDYLERDIFGRADIDVATAFHTVDREDFYKITIDDNTLRRAFLDPSGLDQLTQQIMSAPTTSDNWDEYLMTTALFRVMDNKYPMFNVNVPDVAKMDSTEDQARSLLRKIRATAGNMQFLSTRFNGAKMPVSVRPEDLVLFATPEVKSGLDVNALAVLFNVSYADVPSRIVEIRQEDVAMNGVQAFLTTKDFFVIADTSLETTSEFNPISRQTNFFLHHWEIISASPFAPIVKFSTAPDTARETIEIAANVAIDRIQFVIDGNEADVRNVDKSSARMVKGGTAQLEAVLTGLKAGQEDIEFTEQWSIEGNKDTGTTIDNDGLIYMSPNESSQLVVVRVKVSWIDPATGKYVVKTAQLSVVPKDNVAGLNG</sequence>
<name>A0A8S5LAN1_9CAUD</name>
<organism evidence="1">
    <name type="scientific">Podoviridae sp. ctNY03</name>
    <dbReference type="NCBI Taxonomy" id="2823558"/>
    <lineage>
        <taxon>Viruses</taxon>
        <taxon>Duplodnaviria</taxon>
        <taxon>Heunggongvirae</taxon>
        <taxon>Uroviricota</taxon>
        <taxon>Caudoviricetes</taxon>
    </lineage>
</organism>
<accession>A0A8S5LAN1</accession>